<dbReference type="EMBL" id="FQUC01000017">
    <property type="protein sequence ID" value="SHG20553.1"/>
    <property type="molecule type" value="Genomic_DNA"/>
</dbReference>
<dbReference type="AlphaFoldDB" id="A0A1M5HXG8"/>
<dbReference type="STRING" id="1346286.SAMN05444362_11773"/>
<dbReference type="Proteomes" id="UP000184480">
    <property type="component" value="Unassembled WGS sequence"/>
</dbReference>
<evidence type="ECO:0000313" key="3">
    <source>
        <dbReference type="Proteomes" id="UP000184480"/>
    </source>
</evidence>
<sequence>MKNEKNILKQNSLASGIIIKLGLGAALLGICVWCVAKIGVSLLAVAGVYILVRSVIKIIRLAVGILFSLLAIVFLVALIAVVAVFIF</sequence>
<keyword evidence="1" id="KW-0472">Membrane</keyword>
<feature type="transmembrane region" description="Helical" evidence="1">
    <location>
        <begin position="58"/>
        <end position="86"/>
    </location>
</feature>
<name>A0A1M5HXG8_9BACT</name>
<evidence type="ECO:0000313" key="2">
    <source>
        <dbReference type="EMBL" id="SHG20553.1"/>
    </source>
</evidence>
<reference evidence="3" key="1">
    <citation type="submission" date="2016-11" db="EMBL/GenBank/DDBJ databases">
        <authorList>
            <person name="Varghese N."/>
            <person name="Submissions S."/>
        </authorList>
    </citation>
    <scope>NUCLEOTIDE SEQUENCE [LARGE SCALE GENOMIC DNA]</scope>
    <source>
        <strain evidence="3">DSM 27370</strain>
    </source>
</reference>
<keyword evidence="1" id="KW-1133">Transmembrane helix</keyword>
<proteinExistence type="predicted"/>
<protein>
    <submittedName>
        <fullName evidence="2">Uncharacterized protein</fullName>
    </submittedName>
</protein>
<keyword evidence="1" id="KW-0812">Transmembrane</keyword>
<gene>
    <name evidence="2" type="ORF">SAMN05444362_11773</name>
</gene>
<keyword evidence="3" id="KW-1185">Reference proteome</keyword>
<feature type="transmembrane region" description="Helical" evidence="1">
    <location>
        <begin position="21"/>
        <end position="52"/>
    </location>
</feature>
<organism evidence="2 3">
    <name type="scientific">Dysgonomonas macrotermitis</name>
    <dbReference type="NCBI Taxonomy" id="1346286"/>
    <lineage>
        <taxon>Bacteria</taxon>
        <taxon>Pseudomonadati</taxon>
        <taxon>Bacteroidota</taxon>
        <taxon>Bacteroidia</taxon>
        <taxon>Bacteroidales</taxon>
        <taxon>Dysgonomonadaceae</taxon>
        <taxon>Dysgonomonas</taxon>
    </lineage>
</organism>
<accession>A0A1M5HXG8</accession>
<evidence type="ECO:0000256" key="1">
    <source>
        <dbReference type="SAM" id="Phobius"/>
    </source>
</evidence>